<keyword evidence="1" id="KW-1133">Transmembrane helix</keyword>
<dbReference type="EMBL" id="VSSQ01000927">
    <property type="protein sequence ID" value="MPM03149.1"/>
    <property type="molecule type" value="Genomic_DNA"/>
</dbReference>
<name>A0A644WHS3_9ZZZZ</name>
<comment type="caution">
    <text evidence="2">The sequence shown here is derived from an EMBL/GenBank/DDBJ whole genome shotgun (WGS) entry which is preliminary data.</text>
</comment>
<organism evidence="2">
    <name type="scientific">bioreactor metagenome</name>
    <dbReference type="NCBI Taxonomy" id="1076179"/>
    <lineage>
        <taxon>unclassified sequences</taxon>
        <taxon>metagenomes</taxon>
        <taxon>ecological metagenomes</taxon>
    </lineage>
</organism>
<proteinExistence type="predicted"/>
<keyword evidence="1" id="KW-0472">Membrane</keyword>
<dbReference type="AlphaFoldDB" id="A0A644WHS3"/>
<evidence type="ECO:0000313" key="2">
    <source>
        <dbReference type="EMBL" id="MPM03149.1"/>
    </source>
</evidence>
<reference evidence="2" key="1">
    <citation type="submission" date="2019-08" db="EMBL/GenBank/DDBJ databases">
        <authorList>
            <person name="Kucharzyk K."/>
            <person name="Murdoch R.W."/>
            <person name="Higgins S."/>
            <person name="Loffler F."/>
        </authorList>
    </citation>
    <scope>NUCLEOTIDE SEQUENCE</scope>
</reference>
<feature type="transmembrane region" description="Helical" evidence="1">
    <location>
        <begin position="41"/>
        <end position="64"/>
    </location>
</feature>
<keyword evidence="1" id="KW-0812">Transmembrane</keyword>
<evidence type="ECO:0000256" key="1">
    <source>
        <dbReference type="SAM" id="Phobius"/>
    </source>
</evidence>
<accession>A0A644WHS3</accession>
<protein>
    <submittedName>
        <fullName evidence="2">Uncharacterized protein</fullName>
    </submittedName>
</protein>
<sequence>MTTLVTPIAGSSAFSLAAIVAGHAFHIKLNFHDDRVPENRLFSFHLILSLCITDLDIITVPAIIMT</sequence>
<gene>
    <name evidence="2" type="ORF">SDC9_49410</name>
</gene>